<reference evidence="3 4" key="1">
    <citation type="journal article" date="2024" name="Nat. Commun.">
        <title>Phylogenomics reveals the evolutionary origins of lichenization in chlorophyte algae.</title>
        <authorList>
            <person name="Puginier C."/>
            <person name="Libourel C."/>
            <person name="Otte J."/>
            <person name="Skaloud P."/>
            <person name="Haon M."/>
            <person name="Grisel S."/>
            <person name="Petersen M."/>
            <person name="Berrin J.G."/>
            <person name="Delaux P.M."/>
            <person name="Dal Grande F."/>
            <person name="Keller J."/>
        </authorList>
    </citation>
    <scope>NUCLEOTIDE SEQUENCE [LARGE SCALE GENOMIC DNA]</scope>
    <source>
        <strain evidence="3 4">SAG 2145</strain>
    </source>
</reference>
<sequence length="261" mass="26138">MKGTIISVTILLAIGATCCLLLYNRAGPFSPGTSLSLSLGLDAAAATVVSATASSATPSSSFTSTSPSAAVTTTTAPITPSATVLNSIAQQLATMPATTATYLSVNGADMTGQDMTVTGDTGTPTTSQGTYGPAGCTAACNSNAGCVASVYSPSTKTCWIKSGLTPTGITGNADRVLQIPDKGATGFPKNNYNYPGNDTVAMPLPSAADCSTLCQALPWSKCQGSTYDSNAGTCHIKAPASNITAANNMVSWAKAYIPAYG</sequence>
<evidence type="ECO:0000313" key="3">
    <source>
        <dbReference type="EMBL" id="KAK9816144.1"/>
    </source>
</evidence>
<dbReference type="InterPro" id="IPR003609">
    <property type="entry name" value="Pan_app"/>
</dbReference>
<gene>
    <name evidence="3" type="ORF">WJX74_008008</name>
</gene>
<proteinExistence type="predicted"/>
<comment type="caution">
    <text evidence="3">The sequence shown here is derived from an EMBL/GenBank/DDBJ whole genome shotgun (WGS) entry which is preliminary data.</text>
</comment>
<dbReference type="Pfam" id="PF00024">
    <property type="entry name" value="PAN_1"/>
    <property type="match status" value="1"/>
</dbReference>
<evidence type="ECO:0000259" key="1">
    <source>
        <dbReference type="Pfam" id="PF00024"/>
    </source>
</evidence>
<feature type="domain" description="Apple" evidence="2">
    <location>
        <begin position="133"/>
        <end position="161"/>
    </location>
</feature>
<evidence type="ECO:0000313" key="4">
    <source>
        <dbReference type="Proteomes" id="UP001438707"/>
    </source>
</evidence>
<protein>
    <recommendedName>
        <fullName evidence="1 2">Apple domain-containing protein</fullName>
    </recommendedName>
</protein>
<evidence type="ECO:0000259" key="2">
    <source>
        <dbReference type="Pfam" id="PF14295"/>
    </source>
</evidence>
<dbReference type="Gene3D" id="3.50.4.10">
    <property type="entry name" value="Hepatocyte Growth Factor"/>
    <property type="match status" value="2"/>
</dbReference>
<dbReference type="Proteomes" id="UP001438707">
    <property type="component" value="Unassembled WGS sequence"/>
</dbReference>
<accession>A0AAW1Q2C7</accession>
<feature type="domain" description="Apple" evidence="1">
    <location>
        <begin position="191"/>
        <end position="242"/>
    </location>
</feature>
<dbReference type="Pfam" id="PF14295">
    <property type="entry name" value="PAN_4"/>
    <property type="match status" value="1"/>
</dbReference>
<dbReference type="EMBL" id="JALJOS010000091">
    <property type="protein sequence ID" value="KAK9816144.1"/>
    <property type="molecule type" value="Genomic_DNA"/>
</dbReference>
<keyword evidence="4" id="KW-1185">Reference proteome</keyword>
<name>A0AAW1Q2C7_9CHLO</name>
<organism evidence="3 4">
    <name type="scientific">Apatococcus lobatus</name>
    <dbReference type="NCBI Taxonomy" id="904363"/>
    <lineage>
        <taxon>Eukaryota</taxon>
        <taxon>Viridiplantae</taxon>
        <taxon>Chlorophyta</taxon>
        <taxon>core chlorophytes</taxon>
        <taxon>Trebouxiophyceae</taxon>
        <taxon>Chlorellales</taxon>
        <taxon>Chlorellaceae</taxon>
        <taxon>Apatococcus</taxon>
    </lineage>
</organism>
<dbReference type="AlphaFoldDB" id="A0AAW1Q2C7"/>